<protein>
    <submittedName>
        <fullName evidence="5">Uncharacterized protein</fullName>
    </submittedName>
</protein>
<dbReference type="GO" id="GO:0015279">
    <property type="term" value="F:store-operated calcium channel activity"/>
    <property type="evidence" value="ECO:0007669"/>
    <property type="project" value="TreeGrafter"/>
</dbReference>
<keyword evidence="1" id="KW-0813">Transport</keyword>
<evidence type="ECO:0000256" key="4">
    <source>
        <dbReference type="SAM" id="Phobius"/>
    </source>
</evidence>
<keyword evidence="6" id="KW-1185">Reference proteome</keyword>
<evidence type="ECO:0000313" key="6">
    <source>
        <dbReference type="Proteomes" id="UP001159428"/>
    </source>
</evidence>
<dbReference type="GO" id="GO:0034703">
    <property type="term" value="C:cation channel complex"/>
    <property type="evidence" value="ECO:0007669"/>
    <property type="project" value="TreeGrafter"/>
</dbReference>
<accession>A0AAU9WEK9</accession>
<name>A0AAU9WEK9_9CNID</name>
<dbReference type="EMBL" id="CALNXJ010000011">
    <property type="protein sequence ID" value="CAH3108958.1"/>
    <property type="molecule type" value="Genomic_DNA"/>
</dbReference>
<organism evidence="5 6">
    <name type="scientific">Pocillopora meandrina</name>
    <dbReference type="NCBI Taxonomy" id="46732"/>
    <lineage>
        <taxon>Eukaryota</taxon>
        <taxon>Metazoa</taxon>
        <taxon>Cnidaria</taxon>
        <taxon>Anthozoa</taxon>
        <taxon>Hexacorallia</taxon>
        <taxon>Scleractinia</taxon>
        <taxon>Astrocoeniina</taxon>
        <taxon>Pocilloporidae</taxon>
        <taxon>Pocillopora</taxon>
    </lineage>
</organism>
<dbReference type="GO" id="GO:0005886">
    <property type="term" value="C:plasma membrane"/>
    <property type="evidence" value="ECO:0007669"/>
    <property type="project" value="TreeGrafter"/>
</dbReference>
<evidence type="ECO:0000313" key="5">
    <source>
        <dbReference type="EMBL" id="CAH3108958.1"/>
    </source>
</evidence>
<keyword evidence="4" id="KW-0472">Membrane</keyword>
<keyword evidence="3" id="KW-0407">Ion channel</keyword>
<evidence type="ECO:0000256" key="1">
    <source>
        <dbReference type="ARBA" id="ARBA00022448"/>
    </source>
</evidence>
<dbReference type="AlphaFoldDB" id="A0AAU9WEK9"/>
<keyword evidence="2" id="KW-0406">Ion transport</keyword>
<keyword evidence="4" id="KW-1133">Transmembrane helix</keyword>
<dbReference type="PANTHER" id="PTHR10117:SF54">
    <property type="entry name" value="TRANSIENT RECEPTOR POTENTIAL-GAMMA PROTEIN"/>
    <property type="match status" value="1"/>
</dbReference>
<feature type="transmembrane region" description="Helical" evidence="4">
    <location>
        <begin position="55"/>
        <end position="74"/>
    </location>
</feature>
<evidence type="ECO:0000256" key="2">
    <source>
        <dbReference type="ARBA" id="ARBA00023065"/>
    </source>
</evidence>
<evidence type="ECO:0000256" key="3">
    <source>
        <dbReference type="ARBA" id="ARBA00023303"/>
    </source>
</evidence>
<dbReference type="InterPro" id="IPR002153">
    <property type="entry name" value="TRPC_channel"/>
</dbReference>
<comment type="caution">
    <text evidence="5">The sequence shown here is derived from an EMBL/GenBank/DDBJ whole genome shotgun (WGS) entry which is preliminary data.</text>
</comment>
<reference evidence="5 6" key="1">
    <citation type="submission" date="2022-05" db="EMBL/GenBank/DDBJ databases">
        <authorList>
            <consortium name="Genoscope - CEA"/>
            <person name="William W."/>
        </authorList>
    </citation>
    <scope>NUCLEOTIDE SEQUENCE [LARGE SCALE GENOMIC DNA]</scope>
</reference>
<dbReference type="PANTHER" id="PTHR10117">
    <property type="entry name" value="TRANSIENT RECEPTOR POTENTIAL CHANNEL"/>
    <property type="match status" value="1"/>
</dbReference>
<dbReference type="PRINTS" id="PR01097">
    <property type="entry name" value="TRNSRECEPTRP"/>
</dbReference>
<gene>
    <name evidence="5" type="ORF">PMEA_00002775</name>
</gene>
<dbReference type="GO" id="GO:0070679">
    <property type="term" value="F:inositol 1,4,5 trisphosphate binding"/>
    <property type="evidence" value="ECO:0007669"/>
    <property type="project" value="TreeGrafter"/>
</dbReference>
<proteinExistence type="predicted"/>
<keyword evidence="4" id="KW-0812">Transmembrane</keyword>
<dbReference type="Proteomes" id="UP001159428">
    <property type="component" value="Unassembled WGS sequence"/>
</dbReference>
<sequence length="147" mass="17145">MGAYVICTILVALSMLIAMMNDSFHEIKKNAVVEWKFSRTQMWLEWIDKGNSVPVPFNILYVVLYIFFWFWCGCRESLCFKCKENNQVSREGIPGCNFEICDGSKDSETSDKKSMNQERLKAVKTLVVKYLKKHYEAKWNECRAATT</sequence>
<dbReference type="GO" id="GO:0051480">
    <property type="term" value="P:regulation of cytosolic calcium ion concentration"/>
    <property type="evidence" value="ECO:0007669"/>
    <property type="project" value="TreeGrafter"/>
</dbReference>